<evidence type="ECO:0000313" key="2">
    <source>
        <dbReference type="EMBL" id="PNG26156.1"/>
    </source>
</evidence>
<protein>
    <submittedName>
        <fullName evidence="2">Fe-S oxidoreductase</fullName>
    </submittedName>
</protein>
<comment type="caution">
    <text evidence="2">The sequence shown here is derived from an EMBL/GenBank/DDBJ whole genome shotgun (WGS) entry which is preliminary data.</text>
</comment>
<dbReference type="InterPro" id="IPR004017">
    <property type="entry name" value="Cys_rich_dom"/>
</dbReference>
<evidence type="ECO:0000313" key="3">
    <source>
        <dbReference type="Proteomes" id="UP000236286"/>
    </source>
</evidence>
<accession>A0A2J7THC3</accession>
<feature type="domain" description="Cysteine-rich" evidence="1">
    <location>
        <begin position="132"/>
        <end position="215"/>
    </location>
</feature>
<dbReference type="EMBL" id="PDZR01000009">
    <property type="protein sequence ID" value="PNG26156.1"/>
    <property type="molecule type" value="Genomic_DNA"/>
</dbReference>
<dbReference type="OrthoDB" id="9770306at2"/>
<dbReference type="PANTHER" id="PTHR30296:SF0">
    <property type="entry name" value="LACTATE UTILIZATION PROTEIN A"/>
    <property type="match status" value="1"/>
</dbReference>
<dbReference type="PANTHER" id="PTHR30296">
    <property type="entry name" value="UNCHARACTERIZED PROTEIN YKGE"/>
    <property type="match status" value="1"/>
</dbReference>
<reference evidence="2 3" key="1">
    <citation type="submission" date="2017-10" db="EMBL/GenBank/DDBJ databases">
        <title>Genome announcement of Methylocella silvestris TVC from permafrost.</title>
        <authorList>
            <person name="Wang J."/>
            <person name="Geng K."/>
            <person name="Ul-Haque F."/>
            <person name="Crombie A.T."/>
            <person name="Street L.E."/>
            <person name="Wookey P.A."/>
            <person name="Murrell J.C."/>
            <person name="Pratscher J."/>
        </authorList>
    </citation>
    <scope>NUCLEOTIDE SEQUENCE [LARGE SCALE GENOMIC DNA]</scope>
    <source>
        <strain evidence="2 3">TVC</strain>
    </source>
</reference>
<dbReference type="GO" id="GO:0005829">
    <property type="term" value="C:cytosol"/>
    <property type="evidence" value="ECO:0007669"/>
    <property type="project" value="TreeGrafter"/>
</dbReference>
<dbReference type="RefSeq" id="WP_102843583.1">
    <property type="nucleotide sequence ID" value="NZ_PDZR01000009.1"/>
</dbReference>
<gene>
    <name evidence="2" type="ORF">CR492_09905</name>
</gene>
<dbReference type="Pfam" id="PF02754">
    <property type="entry name" value="CCG"/>
    <property type="match status" value="2"/>
</dbReference>
<name>A0A2J7THC3_METSI</name>
<dbReference type="Proteomes" id="UP000236286">
    <property type="component" value="Unassembled WGS sequence"/>
</dbReference>
<organism evidence="2 3">
    <name type="scientific">Methylocella silvestris</name>
    <dbReference type="NCBI Taxonomy" id="199596"/>
    <lineage>
        <taxon>Bacteria</taxon>
        <taxon>Pseudomonadati</taxon>
        <taxon>Pseudomonadota</taxon>
        <taxon>Alphaproteobacteria</taxon>
        <taxon>Hyphomicrobiales</taxon>
        <taxon>Beijerinckiaceae</taxon>
        <taxon>Methylocella</taxon>
    </lineage>
</organism>
<dbReference type="AlphaFoldDB" id="A0A2J7THC3"/>
<feature type="domain" description="Cysteine-rich" evidence="1">
    <location>
        <begin position="3"/>
        <end position="84"/>
    </location>
</feature>
<sequence length="248" mass="26716">MKVGLFVTCLADLFRPRTAFAALTLLRQAGCEVETPRAQTCCGQPAFNSGDSADARKLARSVIESFEGFDYVVAPSGSCVGMLKHYPELFADDPTWRERAENFAGRAYELLSFLVDVVHYRPQGVTLAAVATYHDSCSGLRELKVEPQPRALMANIKGLSVVPLPDVQSCCGFGGTFCVKYPAISNAIVDEKARNIESTNADLLLGGDLGCLMNMAGKLHRRGSRVRAFHLAEIIAGMGDGPAIGEEP</sequence>
<evidence type="ECO:0000259" key="1">
    <source>
        <dbReference type="Pfam" id="PF02754"/>
    </source>
</evidence>
<proteinExistence type="predicted"/>
<dbReference type="GO" id="GO:0016491">
    <property type="term" value="F:oxidoreductase activity"/>
    <property type="evidence" value="ECO:0007669"/>
    <property type="project" value="UniProtKB-ARBA"/>
</dbReference>